<name>A0ACA9NXF0_9GLOM</name>
<accession>A0ACA9NXF0</accession>
<feature type="non-terminal residue" evidence="1">
    <location>
        <position position="161"/>
    </location>
</feature>
<gene>
    <name evidence="1" type="ORF">RPERSI_LOCUS9084</name>
</gene>
<evidence type="ECO:0000313" key="2">
    <source>
        <dbReference type="Proteomes" id="UP000789920"/>
    </source>
</evidence>
<keyword evidence="2" id="KW-1185">Reference proteome</keyword>
<dbReference type="EMBL" id="CAJVQC010016843">
    <property type="protein sequence ID" value="CAG8680296.1"/>
    <property type="molecule type" value="Genomic_DNA"/>
</dbReference>
<evidence type="ECO:0000313" key="1">
    <source>
        <dbReference type="EMBL" id="CAG8680296.1"/>
    </source>
</evidence>
<reference evidence="1" key="1">
    <citation type="submission" date="2021-06" db="EMBL/GenBank/DDBJ databases">
        <authorList>
            <person name="Kallberg Y."/>
            <person name="Tangrot J."/>
            <person name="Rosling A."/>
        </authorList>
    </citation>
    <scope>NUCLEOTIDE SEQUENCE</scope>
    <source>
        <strain evidence="1">MA461A</strain>
    </source>
</reference>
<dbReference type="Proteomes" id="UP000789920">
    <property type="component" value="Unassembled WGS sequence"/>
</dbReference>
<proteinExistence type="predicted"/>
<comment type="caution">
    <text evidence="1">The sequence shown here is derived from an EMBL/GenBank/DDBJ whole genome shotgun (WGS) entry which is preliminary data.</text>
</comment>
<protein>
    <submittedName>
        <fullName evidence="1">9693_t:CDS:1</fullName>
    </submittedName>
</protein>
<organism evidence="1 2">
    <name type="scientific">Racocetra persica</name>
    <dbReference type="NCBI Taxonomy" id="160502"/>
    <lineage>
        <taxon>Eukaryota</taxon>
        <taxon>Fungi</taxon>
        <taxon>Fungi incertae sedis</taxon>
        <taxon>Mucoromycota</taxon>
        <taxon>Glomeromycotina</taxon>
        <taxon>Glomeromycetes</taxon>
        <taxon>Diversisporales</taxon>
        <taxon>Gigasporaceae</taxon>
        <taxon>Racocetra</taxon>
    </lineage>
</organism>
<sequence length="161" mass="19031">MSNKDLFKKFEFGQKFEYASFENKVEISEGKFGAICKAYLKDIKQTVALKTLYNYDEKSLDNWIKQVKYTIEVNHNNIIQFFGITQGMLIFIKWINILYKDSSEKDTVGEKFEYTSFEKLKEIGRGFGVVYKSYLKDKEQTVALKTLGHDDRKLFYNFVKE</sequence>